<dbReference type="RefSeq" id="WP_257125667.1">
    <property type="nucleotide sequence ID" value="NZ_CBCRXL010000048.1"/>
</dbReference>
<organism evidence="1 2">
    <name type="scientific">Paenibacillus larvae</name>
    <dbReference type="NCBI Taxonomy" id="1464"/>
    <lineage>
        <taxon>Bacteria</taxon>
        <taxon>Bacillati</taxon>
        <taxon>Bacillota</taxon>
        <taxon>Bacilli</taxon>
        <taxon>Bacillales</taxon>
        <taxon>Paenibacillaceae</taxon>
        <taxon>Paenibacillus</taxon>
    </lineage>
</organism>
<name>A0AAP5JXX1_9BACL</name>
<gene>
    <name evidence="1" type="ORF">P7H09_22050</name>
</gene>
<evidence type="ECO:0000313" key="1">
    <source>
        <dbReference type="EMBL" id="MDT2253826.1"/>
    </source>
</evidence>
<accession>A0AAP5JXX1</accession>
<reference evidence="1" key="2">
    <citation type="submission" date="2023-03" db="EMBL/GenBank/DDBJ databases">
        <authorList>
            <person name="Obshta O."/>
            <person name="Zabrodski M.W."/>
            <person name="Soomro T."/>
            <person name="Wilson G."/>
            <person name="Masood F."/>
            <person name="Thebeau J."/>
            <person name="Bezerra Da Silva M.C."/>
            <person name="Raza F."/>
            <person name="Biganski S."/>
            <person name="Jose M."/>
            <person name="Camilli M."/>
            <person name="Kozii I.V."/>
            <person name="Kozii R.V."/>
            <person name="Simko E."/>
            <person name="Wood S.C."/>
        </authorList>
    </citation>
    <scope>NUCLEOTIDE SEQUENCE</scope>
    <source>
        <strain evidence="1">PL001</strain>
    </source>
</reference>
<dbReference type="Proteomes" id="UP001259239">
    <property type="component" value="Unassembled WGS sequence"/>
</dbReference>
<dbReference type="AlphaFoldDB" id="A0AAP5JXX1"/>
<sequence length="44" mass="5058">MTKPNSDCDVSPMLINLKEDIKLIDVRIQKVLENFDDENHCLLG</sequence>
<evidence type="ECO:0000313" key="2">
    <source>
        <dbReference type="Proteomes" id="UP001259239"/>
    </source>
</evidence>
<comment type="caution">
    <text evidence="1">The sequence shown here is derived from an EMBL/GenBank/DDBJ whole genome shotgun (WGS) entry which is preliminary data.</text>
</comment>
<dbReference type="EMBL" id="JARQGV010000004">
    <property type="protein sequence ID" value="MDT2253826.1"/>
    <property type="molecule type" value="Genomic_DNA"/>
</dbReference>
<protein>
    <submittedName>
        <fullName evidence="1">Uncharacterized protein</fullName>
    </submittedName>
</protein>
<proteinExistence type="predicted"/>
<reference evidence="1" key="1">
    <citation type="journal article" date="2023" name="J. Vet. Diagn. Invest.">
        <title>Oxytetracycline-resistant Paenibacillus larvae identified in commercial beekeeping operations in Saskatchewan using pooled honey sampling.</title>
        <authorList>
            <person name="Obshta O."/>
            <person name="Zabrodski M.W."/>
            <person name="Soomro T."/>
            <person name="Wilson G."/>
            <person name="Masood F."/>
            <person name="Thebeau J."/>
            <person name="Silva M.C.B."/>
            <person name="Biganski S."/>
            <person name="Kozii I.V."/>
            <person name="Koziy R.V."/>
            <person name="Raza M.F."/>
            <person name="Jose M.S."/>
            <person name="Simko E."/>
            <person name="Wood S.C."/>
        </authorList>
    </citation>
    <scope>NUCLEOTIDE SEQUENCE</scope>
    <source>
        <strain evidence="1">PL001</strain>
    </source>
</reference>